<dbReference type="CDD" id="cd00067">
    <property type="entry name" value="GAL4"/>
    <property type="match status" value="1"/>
</dbReference>
<sequence>MSQTPDLEHKRKRSVLDAGGQHSYPSPQQNPLQQSHGGYINFLPRPNAERLALIQADADTFADILHSLAGYEGALDRQESLAANLGAKLTGPRILKGIERFFDGPIKTNATQPFANQIGWIDVVLHAKAHPNEFVFATLPNGTRCCQFHYKGLQCEITEDDWRLISSGALDRFPLEHPFEEDETAELATLDILESRASVLYKRADEVAARARILHHRLGQRKHELSRRRNAENGQRYPSTGGIPPSRLSATGAPHDLHADLLQQFLAASAQSTAPPSRSQSVTALSPMGILPISPSVASPHPNQHRLSVTSGRSGSSSHPTESSAMTEMDHRAEFMRSLVTQKAEKLKRGDVISPACDRCRRLRLHCVKHLTACQGCTKKHAKCTWRTTTDEEAELLKREMGIRVERDARVASEGVSPPDELPAPFTVEGVTMRPSSRAETEFSTSVPSTAYSPGPLSSARSDLSAEPGRMSLPPVLSGLSGPPSIPRGRDPSRLNQMASILTDSNYMRPPYHTYHPPPYPSAQQSPLQPPPPPH</sequence>
<feature type="domain" description="Zn(2)-C6 fungal-type" evidence="3">
    <location>
        <begin position="356"/>
        <end position="386"/>
    </location>
</feature>
<protein>
    <submittedName>
        <fullName evidence="4">Fungal transcriptional regulatory</fullName>
    </submittedName>
</protein>
<dbReference type="OrthoDB" id="5422841at2759"/>
<proteinExistence type="predicted"/>
<feature type="region of interest" description="Disordered" evidence="2">
    <location>
        <begin position="434"/>
        <end position="535"/>
    </location>
</feature>
<dbReference type="PROSITE" id="PS50048">
    <property type="entry name" value="ZN2_CY6_FUNGAL_2"/>
    <property type="match status" value="1"/>
</dbReference>
<dbReference type="InterPro" id="IPR001138">
    <property type="entry name" value="Zn2Cys6_DnaBD"/>
</dbReference>
<dbReference type="AlphaFoldDB" id="A0A2H4SIU7"/>
<dbReference type="VEuPathDB" id="FungiDB:A9K55_008759"/>
<feature type="compositionally biased region" description="Low complexity" evidence="2">
    <location>
        <begin position="472"/>
        <end position="483"/>
    </location>
</feature>
<feature type="compositionally biased region" description="Basic and acidic residues" evidence="2">
    <location>
        <begin position="221"/>
        <end position="231"/>
    </location>
</feature>
<evidence type="ECO:0000256" key="1">
    <source>
        <dbReference type="ARBA" id="ARBA00023242"/>
    </source>
</evidence>
<evidence type="ECO:0000259" key="3">
    <source>
        <dbReference type="PROSITE" id="PS50048"/>
    </source>
</evidence>
<feature type="compositionally biased region" description="Polar residues" evidence="2">
    <location>
        <begin position="442"/>
        <end position="452"/>
    </location>
</feature>
<dbReference type="GO" id="GO:0000981">
    <property type="term" value="F:DNA-binding transcription factor activity, RNA polymerase II-specific"/>
    <property type="evidence" value="ECO:0007669"/>
    <property type="project" value="InterPro"/>
</dbReference>
<name>A0A2H4SIU7_CORMI</name>
<organism evidence="4 5">
    <name type="scientific">Cordyceps militaris</name>
    <name type="common">Caterpillar fungus</name>
    <name type="synonym">Clavaria militaris</name>
    <dbReference type="NCBI Taxonomy" id="73501"/>
    <lineage>
        <taxon>Eukaryota</taxon>
        <taxon>Fungi</taxon>
        <taxon>Dikarya</taxon>
        <taxon>Ascomycota</taxon>
        <taxon>Pezizomycotina</taxon>
        <taxon>Sordariomycetes</taxon>
        <taxon>Hypocreomycetidae</taxon>
        <taxon>Hypocreales</taxon>
        <taxon>Cordycipitaceae</taxon>
        <taxon>Cordyceps</taxon>
    </lineage>
</organism>
<keyword evidence="1" id="KW-0539">Nucleus</keyword>
<feature type="compositionally biased region" description="Polar residues" evidence="2">
    <location>
        <begin position="23"/>
        <end position="36"/>
    </location>
</feature>
<feature type="region of interest" description="Disordered" evidence="2">
    <location>
        <begin position="220"/>
        <end position="253"/>
    </location>
</feature>
<dbReference type="PROSITE" id="PS00463">
    <property type="entry name" value="ZN2_CY6_FUNGAL_1"/>
    <property type="match status" value="1"/>
</dbReference>
<reference evidence="4 5" key="1">
    <citation type="journal article" date="2017" name="BMC Genomics">
        <title>Chromosome level assembly and secondary metabolite potential of the parasitic fungus Cordyceps militaris.</title>
        <authorList>
            <person name="Kramer G.J."/>
            <person name="Nodwell J.R."/>
        </authorList>
    </citation>
    <scope>NUCLEOTIDE SEQUENCE [LARGE SCALE GENOMIC DNA]</scope>
    <source>
        <strain evidence="4 5">ATCC 34164</strain>
    </source>
</reference>
<dbReference type="GO" id="GO:0008270">
    <property type="term" value="F:zinc ion binding"/>
    <property type="evidence" value="ECO:0007669"/>
    <property type="project" value="InterPro"/>
</dbReference>
<dbReference type="InterPro" id="IPR036864">
    <property type="entry name" value="Zn2-C6_fun-type_DNA-bd_sf"/>
</dbReference>
<gene>
    <name evidence="4" type="ORF">A9K55_008759</name>
</gene>
<evidence type="ECO:0000313" key="5">
    <source>
        <dbReference type="Proteomes" id="UP000323067"/>
    </source>
</evidence>
<dbReference type="SUPFAM" id="SSF57701">
    <property type="entry name" value="Zn2/Cys6 DNA-binding domain"/>
    <property type="match status" value="1"/>
</dbReference>
<evidence type="ECO:0000256" key="2">
    <source>
        <dbReference type="SAM" id="MobiDB-lite"/>
    </source>
</evidence>
<dbReference type="VEuPathDB" id="FungiDB:CCM_06466"/>
<feature type="region of interest" description="Disordered" evidence="2">
    <location>
        <begin position="293"/>
        <end position="326"/>
    </location>
</feature>
<evidence type="ECO:0000313" key="4">
    <source>
        <dbReference type="EMBL" id="ATY63037.1"/>
    </source>
</evidence>
<feature type="compositionally biased region" description="Low complexity" evidence="2">
    <location>
        <begin position="308"/>
        <end position="324"/>
    </location>
</feature>
<dbReference type="Proteomes" id="UP000323067">
    <property type="component" value="Chromosome vii"/>
</dbReference>
<dbReference type="OMA" id="MPAIIHL"/>
<feature type="region of interest" description="Disordered" evidence="2">
    <location>
        <begin position="1"/>
        <end position="39"/>
    </location>
</feature>
<accession>A0A2H4SIU7</accession>
<feature type="compositionally biased region" description="Polar residues" evidence="2">
    <location>
        <begin position="494"/>
        <end position="506"/>
    </location>
</feature>
<dbReference type="EMBL" id="CP023324">
    <property type="protein sequence ID" value="ATY63037.1"/>
    <property type="molecule type" value="Genomic_DNA"/>
</dbReference>
<dbReference type="Gene3D" id="4.10.240.10">
    <property type="entry name" value="Zn(2)-C6 fungal-type DNA-binding domain"/>
    <property type="match status" value="1"/>
</dbReference>